<accession>A0A0A9F3Z1</accession>
<name>A0A0A9F3Z1_ARUDO</name>
<dbReference type="AlphaFoldDB" id="A0A0A9F3Z1"/>
<organism evidence="1">
    <name type="scientific">Arundo donax</name>
    <name type="common">Giant reed</name>
    <name type="synonym">Donax arundinaceus</name>
    <dbReference type="NCBI Taxonomy" id="35708"/>
    <lineage>
        <taxon>Eukaryota</taxon>
        <taxon>Viridiplantae</taxon>
        <taxon>Streptophyta</taxon>
        <taxon>Embryophyta</taxon>
        <taxon>Tracheophyta</taxon>
        <taxon>Spermatophyta</taxon>
        <taxon>Magnoliopsida</taxon>
        <taxon>Liliopsida</taxon>
        <taxon>Poales</taxon>
        <taxon>Poaceae</taxon>
        <taxon>PACMAD clade</taxon>
        <taxon>Arundinoideae</taxon>
        <taxon>Arundineae</taxon>
        <taxon>Arundo</taxon>
    </lineage>
</organism>
<reference evidence="1" key="1">
    <citation type="submission" date="2014-09" db="EMBL/GenBank/DDBJ databases">
        <authorList>
            <person name="Magalhaes I.L.F."/>
            <person name="Oliveira U."/>
            <person name="Santos F.R."/>
            <person name="Vidigal T.H.D.A."/>
            <person name="Brescovit A.D."/>
            <person name="Santos A.J."/>
        </authorList>
    </citation>
    <scope>NUCLEOTIDE SEQUENCE</scope>
    <source>
        <tissue evidence="1">Shoot tissue taken approximately 20 cm above the soil surface</tissue>
    </source>
</reference>
<reference evidence="1" key="2">
    <citation type="journal article" date="2015" name="Data Brief">
        <title>Shoot transcriptome of the giant reed, Arundo donax.</title>
        <authorList>
            <person name="Barrero R.A."/>
            <person name="Guerrero F.D."/>
            <person name="Moolhuijzen P."/>
            <person name="Goolsby J.A."/>
            <person name="Tidwell J."/>
            <person name="Bellgard S.E."/>
            <person name="Bellgard M.I."/>
        </authorList>
    </citation>
    <scope>NUCLEOTIDE SEQUENCE</scope>
    <source>
        <tissue evidence="1">Shoot tissue taken approximately 20 cm above the soil surface</tissue>
    </source>
</reference>
<protein>
    <submittedName>
        <fullName evidence="1">Uncharacterized protein</fullName>
    </submittedName>
</protein>
<dbReference type="EMBL" id="GBRH01193030">
    <property type="protein sequence ID" value="JAE04866.1"/>
    <property type="molecule type" value="Transcribed_RNA"/>
</dbReference>
<evidence type="ECO:0000313" key="1">
    <source>
        <dbReference type="EMBL" id="JAE04866.1"/>
    </source>
</evidence>
<sequence>MTLSCSPLLGEALLERFDCVERRRLATVMQ</sequence>
<proteinExistence type="predicted"/>